<comment type="subcellular location">
    <subcellularLocation>
        <location evidence="8">Cytoplasm</location>
    </subcellularLocation>
</comment>
<dbReference type="InterPro" id="IPR002316">
    <property type="entry name" value="Pro-tRNA-ligase_IIa"/>
</dbReference>
<dbReference type="InterPro" id="IPR004499">
    <property type="entry name" value="Pro-tRNA-ligase_IIa_arc-type"/>
</dbReference>
<evidence type="ECO:0000256" key="7">
    <source>
        <dbReference type="ARBA" id="ARBA00047671"/>
    </source>
</evidence>
<dbReference type="InterPro" id="IPR002314">
    <property type="entry name" value="aa-tRNA-synt_IIb"/>
</dbReference>
<dbReference type="Gene3D" id="3.30.930.10">
    <property type="entry name" value="Bira Bifunctional Protein, Domain 2"/>
    <property type="match status" value="1"/>
</dbReference>
<accession>A0ABS1TG70</accession>
<dbReference type="InterPro" id="IPR006195">
    <property type="entry name" value="aa-tRNA-synth_II"/>
</dbReference>
<comment type="domain">
    <text evidence="8">Consists of three domains: the N-terminal catalytic domain, the anticodon-binding domain and the C-terminal extension.</text>
</comment>
<dbReference type="GO" id="GO:0004827">
    <property type="term" value="F:proline-tRNA ligase activity"/>
    <property type="evidence" value="ECO:0007669"/>
    <property type="project" value="UniProtKB-EC"/>
</dbReference>
<comment type="similarity">
    <text evidence="8">Belongs to the class-II aminoacyl-tRNA synthetase family. ProS type 3 subfamily.</text>
</comment>
<dbReference type="HAMAP" id="MF_01571">
    <property type="entry name" value="Pro_tRNA_synth_type3"/>
    <property type="match status" value="1"/>
</dbReference>
<feature type="domain" description="Aminoacyl-transfer RNA synthetases class-II family profile" evidence="10">
    <location>
        <begin position="40"/>
        <end position="288"/>
    </location>
</feature>
<evidence type="ECO:0000256" key="1">
    <source>
        <dbReference type="ARBA" id="ARBA00022490"/>
    </source>
</evidence>
<evidence type="ECO:0000256" key="5">
    <source>
        <dbReference type="ARBA" id="ARBA00022917"/>
    </source>
</evidence>
<sequence length="480" mass="54820">MGKEKEKKLVEAITPMDQDFAQWYTDVVKKAELVDYASVRGCMVIRPYGYAIWENIQKNLDNMFKETGHENVYMPMFIPESLLQKEKDHVEGFAPEVAWVTHGGNQELTERLVVRPTSETLFCDHYAKIIQSYKDLPKLYNQWCSVVRWEKTTRPFLRTLEFLWQEGHTAHATAEEAQEETIKMLNVYAKLCEEYLAIPVVKGQKTDKEKFAGAEDTYTIESLMHDGKALQCGTSHNFGDGFAKAFNIQYTDKNGKLQYVHQTSWGMTTRLIGALIMVHGDDNGLVVPPRIAPTQLVIIPVAQHKAGVLDKASELKDRLSKVVRVKMDDSDKTPGWKFSEYEMKGIPLRLEIGPKDIENNQAVLVRRDNREKLVVSLDELENKIQEVLEDIQNSLFEKAKVSQVEKTSTAVNLDEFKNLLDMKPGFVKAMWCGDRACEDKIKEDAAATSRCMPFEQEHISDTCVCCGKPAKKLVYWGRAY</sequence>
<keyword evidence="2 8" id="KW-0436">Ligase</keyword>
<dbReference type="InterPro" id="IPR016061">
    <property type="entry name" value="Pro-tRNA_ligase_II_C"/>
</dbReference>
<keyword evidence="12" id="KW-1185">Reference proteome</keyword>
<comment type="caution">
    <text evidence="11">The sequence shown here is derived from an EMBL/GenBank/DDBJ whole genome shotgun (WGS) entry which is preliminary data.</text>
</comment>
<evidence type="ECO:0000256" key="8">
    <source>
        <dbReference type="HAMAP-Rule" id="MF_01571"/>
    </source>
</evidence>
<dbReference type="Proteomes" id="UP000632377">
    <property type="component" value="Unassembled WGS sequence"/>
</dbReference>
<evidence type="ECO:0000313" key="12">
    <source>
        <dbReference type="Proteomes" id="UP000632377"/>
    </source>
</evidence>
<evidence type="ECO:0000256" key="6">
    <source>
        <dbReference type="ARBA" id="ARBA00023146"/>
    </source>
</evidence>
<evidence type="ECO:0000256" key="4">
    <source>
        <dbReference type="ARBA" id="ARBA00022840"/>
    </source>
</evidence>
<evidence type="ECO:0000313" key="11">
    <source>
        <dbReference type="EMBL" id="MBL4938290.1"/>
    </source>
</evidence>
<dbReference type="SUPFAM" id="SSF64586">
    <property type="entry name" value="C-terminal domain of ProRS"/>
    <property type="match status" value="1"/>
</dbReference>
<dbReference type="InterPro" id="IPR045864">
    <property type="entry name" value="aa-tRNA-synth_II/BPL/LPL"/>
</dbReference>
<reference evidence="11 12" key="1">
    <citation type="submission" date="2021-01" db="EMBL/GenBank/DDBJ databases">
        <title>Genome public.</title>
        <authorList>
            <person name="Liu C."/>
            <person name="Sun Q."/>
        </authorList>
    </citation>
    <scope>NUCLEOTIDE SEQUENCE [LARGE SCALE GENOMIC DNA]</scope>
    <source>
        <strain evidence="11 12">YIM B02515</strain>
    </source>
</reference>
<keyword evidence="4 8" id="KW-0067">ATP-binding</keyword>
<name>A0ABS1TG70_9CLOT</name>
<evidence type="ECO:0000256" key="9">
    <source>
        <dbReference type="SAM" id="Coils"/>
    </source>
</evidence>
<dbReference type="PANTHER" id="PTHR43382:SF2">
    <property type="entry name" value="BIFUNCTIONAL GLUTAMATE_PROLINE--TRNA LIGASE"/>
    <property type="match status" value="1"/>
</dbReference>
<dbReference type="NCBIfam" id="TIGR00408">
    <property type="entry name" value="proS_fam_I"/>
    <property type="match status" value="1"/>
</dbReference>
<dbReference type="SMART" id="SM00946">
    <property type="entry name" value="ProRS-C_1"/>
    <property type="match status" value="1"/>
</dbReference>
<dbReference type="CDD" id="cd00862">
    <property type="entry name" value="ProRS_anticodon_zinc"/>
    <property type="match status" value="1"/>
</dbReference>
<comment type="function">
    <text evidence="8">Catalyzes the attachment of proline to tRNA(Pro) in a two-step reaction: proline is first activated by ATP to form Pro-AMP and then transferred to the acceptor end of tRNA(Pro).</text>
</comment>
<dbReference type="PRINTS" id="PR01046">
    <property type="entry name" value="TRNASYNTHPRO"/>
</dbReference>
<evidence type="ECO:0000256" key="2">
    <source>
        <dbReference type="ARBA" id="ARBA00022598"/>
    </source>
</evidence>
<dbReference type="Gene3D" id="3.30.110.30">
    <property type="entry name" value="C-terminal domain of ProRS"/>
    <property type="match status" value="1"/>
</dbReference>
<dbReference type="SUPFAM" id="SSF55681">
    <property type="entry name" value="Class II aaRS and biotin synthetases"/>
    <property type="match status" value="1"/>
</dbReference>
<gene>
    <name evidence="8" type="primary">proS</name>
    <name evidence="11" type="ORF">JK636_21490</name>
</gene>
<keyword evidence="9" id="KW-0175">Coiled coil</keyword>
<dbReference type="Pfam" id="PF00587">
    <property type="entry name" value="tRNA-synt_2b"/>
    <property type="match status" value="1"/>
</dbReference>
<dbReference type="CDD" id="cd00778">
    <property type="entry name" value="ProRS_core_arch_euk"/>
    <property type="match status" value="1"/>
</dbReference>
<evidence type="ECO:0000259" key="10">
    <source>
        <dbReference type="PROSITE" id="PS50862"/>
    </source>
</evidence>
<proteinExistence type="inferred from homology"/>
<keyword evidence="6 8" id="KW-0030">Aminoacyl-tRNA synthetase</keyword>
<dbReference type="PANTHER" id="PTHR43382">
    <property type="entry name" value="PROLYL-TRNA SYNTHETASE"/>
    <property type="match status" value="1"/>
</dbReference>
<dbReference type="PROSITE" id="PS50862">
    <property type="entry name" value="AA_TRNA_LIGASE_II"/>
    <property type="match status" value="1"/>
</dbReference>
<dbReference type="SUPFAM" id="SSF52954">
    <property type="entry name" value="Class II aaRS ABD-related"/>
    <property type="match status" value="1"/>
</dbReference>
<comment type="subunit">
    <text evidence="8">Homodimer.</text>
</comment>
<dbReference type="InterPro" id="IPR033721">
    <property type="entry name" value="ProRS_core_arch_euk"/>
</dbReference>
<dbReference type="EC" id="6.1.1.15" evidence="8"/>
<dbReference type="InterPro" id="IPR017449">
    <property type="entry name" value="Pro-tRNA_synth_II"/>
</dbReference>
<dbReference type="RefSeq" id="WP_202751013.1">
    <property type="nucleotide sequence ID" value="NZ_JAESWC010000018.1"/>
</dbReference>
<comment type="catalytic activity">
    <reaction evidence="7 8">
        <text>tRNA(Pro) + L-proline + ATP = L-prolyl-tRNA(Pro) + AMP + diphosphate</text>
        <dbReference type="Rhea" id="RHEA:14305"/>
        <dbReference type="Rhea" id="RHEA-COMP:9700"/>
        <dbReference type="Rhea" id="RHEA-COMP:9702"/>
        <dbReference type="ChEBI" id="CHEBI:30616"/>
        <dbReference type="ChEBI" id="CHEBI:33019"/>
        <dbReference type="ChEBI" id="CHEBI:60039"/>
        <dbReference type="ChEBI" id="CHEBI:78442"/>
        <dbReference type="ChEBI" id="CHEBI:78532"/>
        <dbReference type="ChEBI" id="CHEBI:456215"/>
        <dbReference type="EC" id="6.1.1.15"/>
    </reaction>
</comment>
<protein>
    <recommendedName>
        <fullName evidence="8">Proline--tRNA ligase</fullName>
        <ecNumber evidence="8">6.1.1.15</ecNumber>
    </recommendedName>
    <alternativeName>
        <fullName evidence="8">Prolyl-tRNA synthetase</fullName>
        <shortName evidence="8">ProRS</shortName>
    </alternativeName>
</protein>
<dbReference type="EMBL" id="JAESWC010000018">
    <property type="protein sequence ID" value="MBL4938290.1"/>
    <property type="molecule type" value="Genomic_DNA"/>
</dbReference>
<keyword evidence="3 8" id="KW-0547">Nucleotide-binding</keyword>
<evidence type="ECO:0000256" key="3">
    <source>
        <dbReference type="ARBA" id="ARBA00022741"/>
    </source>
</evidence>
<feature type="coiled-coil region" evidence="9">
    <location>
        <begin position="370"/>
        <end position="397"/>
    </location>
</feature>
<dbReference type="Pfam" id="PF09180">
    <property type="entry name" value="ProRS-C_1"/>
    <property type="match status" value="1"/>
</dbReference>
<keyword evidence="5 8" id="KW-0648">Protein biosynthesis</keyword>
<organism evidence="11 12">
    <name type="scientific">Clostridium rhizosphaerae</name>
    <dbReference type="NCBI Taxonomy" id="2803861"/>
    <lineage>
        <taxon>Bacteria</taxon>
        <taxon>Bacillati</taxon>
        <taxon>Bacillota</taxon>
        <taxon>Clostridia</taxon>
        <taxon>Eubacteriales</taxon>
        <taxon>Clostridiaceae</taxon>
        <taxon>Clostridium</taxon>
    </lineage>
</organism>
<dbReference type="InterPro" id="IPR036621">
    <property type="entry name" value="Anticodon-bd_dom_sf"/>
</dbReference>
<dbReference type="InterPro" id="IPR004154">
    <property type="entry name" value="Anticodon-bd"/>
</dbReference>
<keyword evidence="1 8" id="KW-0963">Cytoplasm</keyword>
<dbReference type="Gene3D" id="3.40.50.800">
    <property type="entry name" value="Anticodon-binding domain"/>
    <property type="match status" value="1"/>
</dbReference>
<dbReference type="Pfam" id="PF03129">
    <property type="entry name" value="HGTP_anticodon"/>
    <property type="match status" value="1"/>
</dbReference>